<dbReference type="Pfam" id="PF00004">
    <property type="entry name" value="AAA"/>
    <property type="match status" value="1"/>
</dbReference>
<dbReference type="InterPro" id="IPR030387">
    <property type="entry name" value="G_Bms1/Tsr1_dom"/>
</dbReference>
<evidence type="ECO:0000256" key="10">
    <source>
        <dbReference type="ARBA" id="ARBA00061391"/>
    </source>
</evidence>
<evidence type="ECO:0000256" key="9">
    <source>
        <dbReference type="ARBA" id="ARBA00049117"/>
    </source>
</evidence>
<accession>Q755D6</accession>
<dbReference type="RefSeq" id="NP_985437.2">
    <property type="nucleotide sequence ID" value="NM_210791.2"/>
</dbReference>
<dbReference type="SUPFAM" id="SSF52540">
    <property type="entry name" value="P-loop containing nucleoside triphosphate hydrolases"/>
    <property type="match status" value="1"/>
</dbReference>
<feature type="region of interest" description="Disordered" evidence="11">
    <location>
        <begin position="658"/>
        <end position="695"/>
    </location>
</feature>
<dbReference type="SMART" id="SM01362">
    <property type="entry name" value="DUF663"/>
    <property type="match status" value="1"/>
</dbReference>
<evidence type="ECO:0000256" key="7">
    <source>
        <dbReference type="ARBA" id="ARBA00023134"/>
    </source>
</evidence>
<feature type="compositionally biased region" description="Basic and acidic residues" evidence="11">
    <location>
        <begin position="1122"/>
        <end position="1141"/>
    </location>
</feature>
<keyword evidence="14" id="KW-1185">Reference proteome</keyword>
<dbReference type="InterPro" id="IPR012948">
    <property type="entry name" value="AARP2CN"/>
</dbReference>
<dbReference type="OrthoDB" id="10260897at2759"/>
<evidence type="ECO:0000256" key="2">
    <source>
        <dbReference type="ARBA" id="ARBA00022517"/>
    </source>
</evidence>
<reference evidence="13 14" key="1">
    <citation type="journal article" date="2004" name="Science">
        <title>The Ashbya gossypii genome as a tool for mapping the ancient Saccharomyces cerevisiae genome.</title>
        <authorList>
            <person name="Dietrich F.S."/>
            <person name="Voegeli S."/>
            <person name="Brachat S."/>
            <person name="Lerch A."/>
            <person name="Gates K."/>
            <person name="Steiner S."/>
            <person name="Mohr C."/>
            <person name="Pohlmann R."/>
            <person name="Luedi P."/>
            <person name="Choi S."/>
            <person name="Wing R.A."/>
            <person name="Flavier A."/>
            <person name="Gaffney T.D."/>
            <person name="Philippsen P."/>
        </authorList>
    </citation>
    <scope>NUCLEOTIDE SEQUENCE [LARGE SCALE GENOMIC DNA]</scope>
    <source>
        <strain evidence="14">ATCC 10895 / CBS 109.51 / FGSC 9923 / NRRL Y-1056</strain>
    </source>
</reference>
<evidence type="ECO:0000313" key="14">
    <source>
        <dbReference type="Proteomes" id="UP000000591"/>
    </source>
</evidence>
<keyword evidence="2" id="KW-0690">Ribosome biogenesis</keyword>
<feature type="domain" description="Bms1-type G" evidence="12">
    <location>
        <begin position="68"/>
        <end position="233"/>
    </location>
</feature>
<dbReference type="Gene3D" id="3.40.50.300">
    <property type="entry name" value="P-loop containing nucleotide triphosphate hydrolases"/>
    <property type="match status" value="1"/>
</dbReference>
<dbReference type="GO" id="GO:0005524">
    <property type="term" value="F:ATP binding"/>
    <property type="evidence" value="ECO:0007669"/>
    <property type="project" value="UniProtKB-KW"/>
</dbReference>
<keyword evidence="3" id="KW-0597">Phosphoprotein</keyword>
<comment type="catalytic activity">
    <reaction evidence="9">
        <text>GTP + H2O = GDP + phosphate + H(+)</text>
        <dbReference type="Rhea" id="RHEA:19669"/>
        <dbReference type="ChEBI" id="CHEBI:15377"/>
        <dbReference type="ChEBI" id="CHEBI:15378"/>
        <dbReference type="ChEBI" id="CHEBI:37565"/>
        <dbReference type="ChEBI" id="CHEBI:43474"/>
        <dbReference type="ChEBI" id="CHEBI:58189"/>
    </reaction>
    <physiologicalReaction direction="left-to-right" evidence="9">
        <dbReference type="Rhea" id="RHEA:19670"/>
    </physiologicalReaction>
</comment>
<dbReference type="PROSITE" id="PS51714">
    <property type="entry name" value="G_BMS1"/>
    <property type="match status" value="1"/>
</dbReference>
<evidence type="ECO:0000256" key="5">
    <source>
        <dbReference type="ARBA" id="ARBA00022801"/>
    </source>
</evidence>
<comment type="similarity">
    <text evidence="10">Belongs to the TRAFAC class translation factor GTPase superfamily. Bms1-like GTPase family. BMS1 subfamily.</text>
</comment>
<feature type="compositionally biased region" description="Basic and acidic residues" evidence="11">
    <location>
        <begin position="487"/>
        <end position="498"/>
    </location>
</feature>
<dbReference type="Proteomes" id="UP000000591">
    <property type="component" value="Chromosome VI"/>
</dbReference>
<keyword evidence="5" id="KW-0378">Hydrolase</keyword>
<dbReference type="GO" id="GO:0000479">
    <property type="term" value="P:endonucleolytic cleavage of tricistronic rRNA transcript (SSU-rRNA, 5.8S rRNA, LSU-rRNA)"/>
    <property type="evidence" value="ECO:0000318"/>
    <property type="project" value="GO_Central"/>
</dbReference>
<dbReference type="FunCoup" id="Q755D6">
    <property type="interactions" value="1564"/>
</dbReference>
<comment type="subcellular location">
    <subcellularLocation>
        <location evidence="1">Nucleus</location>
        <location evidence="1">Nucleolus</location>
    </subcellularLocation>
</comment>
<evidence type="ECO:0000259" key="12">
    <source>
        <dbReference type="PROSITE" id="PS51714"/>
    </source>
</evidence>
<feature type="region of interest" description="Disordered" evidence="11">
    <location>
        <begin position="321"/>
        <end position="341"/>
    </location>
</feature>
<dbReference type="InterPro" id="IPR003959">
    <property type="entry name" value="ATPase_AAA_core"/>
</dbReference>
<dbReference type="AlphaFoldDB" id="Q755D6"/>
<name>Q755D6_EREGS</name>
<dbReference type="InterPro" id="IPR037875">
    <property type="entry name" value="Bms1_N"/>
</dbReference>
<feature type="compositionally biased region" description="Acidic residues" evidence="11">
    <location>
        <begin position="670"/>
        <end position="683"/>
    </location>
</feature>
<dbReference type="eggNOG" id="KOG1951">
    <property type="taxonomic scope" value="Eukaryota"/>
</dbReference>
<dbReference type="KEGG" id="ago:AGOS_AFL113C"/>
<dbReference type="GO" id="GO:0005525">
    <property type="term" value="F:GTP binding"/>
    <property type="evidence" value="ECO:0000318"/>
    <property type="project" value="GO_Central"/>
</dbReference>
<dbReference type="SMART" id="SM00785">
    <property type="entry name" value="AARP2CN"/>
    <property type="match status" value="1"/>
</dbReference>
<dbReference type="Pfam" id="PF04950">
    <property type="entry name" value="RIBIOP_C"/>
    <property type="match status" value="1"/>
</dbReference>
<dbReference type="GO" id="GO:0000462">
    <property type="term" value="P:maturation of SSU-rRNA from tricistronic rRNA transcript (SSU-rRNA, 5.8S rRNA, LSU-rRNA)"/>
    <property type="evidence" value="ECO:0000318"/>
    <property type="project" value="GO_Central"/>
</dbReference>
<dbReference type="GO" id="GO:0005654">
    <property type="term" value="C:nucleoplasm"/>
    <property type="evidence" value="ECO:0007669"/>
    <property type="project" value="UniProtKB-ARBA"/>
</dbReference>
<dbReference type="STRING" id="284811.Q755D6"/>
<sequence>MDQSNKEHRPKKEKATAKKKLHSQGHNAKAFAVAAPGKMAKQMQRSSDKRERALHVPMVDRTPDDDPPPVIVAVVGPPGTGKTTLIKSLVRRLTKTTLGEINGPITVVSGKRRRLTFIETPADDLNSMVDIAKVADLVLLLMDGNFGFEMETMEFLNLAQHHGMPRVLGVATHLDLFKSQATLRASKKRLKHRFWTEVYQGAKLFYLSGVINGRYPDREILNLSRFISVMKFRPLKWRNEHPYLLADRMTDLTHPEVLETQGTHVDRKVALYGYLHGTPLPSTPGFKVHLAGVGDFPIAHVERLPDPCPTPFFQQKMEEYEREKAKSGEASSTGTTTRRRRRLDDNQKLIYAPMSDVGGVLMDKDAVYIDVGGKKGEEASFVPGKERGEGEKLVTGLQAVDQNLQERFDGVGLQVFSNGTELRAVDEDDDLDEEDLDEDSTEPVNTGRSSLRHARLHGKSVQEANDDIDNLESDEEEDFGADEQYDRDDQRMKRADTEFSDADEKLALVTDSEFELSDTETWEQSVAGKLNGTIQKHKKWDISKLVYMNNIDPSDVIKRWNNELPDEDLEEEDIHDDDDFFRKKESQIPSKLAGNTAGDLEFFAPSFQSLSELASKWSTIDSIKDFFVGAPVLGSNTNGGEEDGDEEEVYGDFEDLEAADEEDSAKKETEDPDSDSSFADFEEEEKKDLTQQEERDLNAAKKEKLRLQFEMEEGDNFKEDDPENEYDTWYELQKAKMAKQLEINNAEFEAMTPEQRQKIEGFKSGSYVRIVFEDIPKEFVEHFDPKFPIVMGGLLPAELKFGIINSRLRRHRWHKKILKTNDPLVVSLGWRRFQTLPIYTTSDSRTRTRMLKYTPEHAYCTASFYGPLCAPNTPFCGVQVVANKETTGSFRIAATGIVEEIDSSVEIVKKLKLVGYPYKIFRNTAFIKDMFSSAMEVARFEGAQIKTVSGIRGEIKRALSKPEGHFRATFEDKILLSDIVILRTWYPVKIKKFYNPVTSLLLKEKKEWTGLRLVGRIRAEQGMETPLNPDSAYKKVERVERHFNGLKIPKSVQKELPFKSQVHQMKPQKKKTYMAKRAVVLGGEEKKARSLMQQVMTIAHAKEDKRKAKKAEERKERLKRLAKAEEAKSEKEKQSKKEFFAKHGKKRQFAGGEGNKSYKKKR</sequence>
<dbReference type="GO" id="GO:0016887">
    <property type="term" value="F:ATP hydrolysis activity"/>
    <property type="evidence" value="ECO:0007669"/>
    <property type="project" value="InterPro"/>
</dbReference>
<feature type="region of interest" description="Disordered" evidence="11">
    <location>
        <begin position="1"/>
        <end position="51"/>
    </location>
</feature>
<dbReference type="OMA" id="KLHVPMV"/>
<feature type="region of interest" description="Disordered" evidence="11">
    <location>
        <begin position="1099"/>
        <end position="1162"/>
    </location>
</feature>
<evidence type="ECO:0000313" key="13">
    <source>
        <dbReference type="EMBL" id="AAS53261.2"/>
    </source>
</evidence>
<protein>
    <submittedName>
        <fullName evidence="13">AFL113Cp</fullName>
    </submittedName>
</protein>
<dbReference type="InterPro" id="IPR007034">
    <property type="entry name" value="BMS1_TSR1_C"/>
</dbReference>
<evidence type="ECO:0000256" key="1">
    <source>
        <dbReference type="ARBA" id="ARBA00004604"/>
    </source>
</evidence>
<feature type="compositionally biased region" description="Acidic residues" evidence="11">
    <location>
        <begin position="464"/>
        <end position="486"/>
    </location>
</feature>
<dbReference type="GO" id="GO:0003924">
    <property type="term" value="F:GTPase activity"/>
    <property type="evidence" value="ECO:0000318"/>
    <property type="project" value="GO_Central"/>
</dbReference>
<dbReference type="GO" id="GO:0034511">
    <property type="term" value="F:U3 snoRNA binding"/>
    <property type="evidence" value="ECO:0000318"/>
    <property type="project" value="GO_Central"/>
</dbReference>
<keyword evidence="4" id="KW-0547">Nucleotide-binding</keyword>
<dbReference type="FunFam" id="3.40.50.300:FF:000105">
    <property type="entry name" value="BMS1 ribosome biogenesis factor"/>
    <property type="match status" value="1"/>
</dbReference>
<feature type="compositionally biased region" description="Basic and acidic residues" evidence="11">
    <location>
        <begin position="684"/>
        <end position="695"/>
    </location>
</feature>
<evidence type="ECO:0000256" key="11">
    <source>
        <dbReference type="SAM" id="MobiDB-lite"/>
    </source>
</evidence>
<keyword evidence="7" id="KW-0342">GTP-binding</keyword>
<evidence type="ECO:0000256" key="3">
    <source>
        <dbReference type="ARBA" id="ARBA00022553"/>
    </source>
</evidence>
<feature type="compositionally biased region" description="Basic and acidic residues" evidence="11">
    <location>
        <begin position="1100"/>
        <end position="1116"/>
    </location>
</feature>
<evidence type="ECO:0000256" key="6">
    <source>
        <dbReference type="ARBA" id="ARBA00022840"/>
    </source>
</evidence>
<reference evidence="14" key="2">
    <citation type="journal article" date="2013" name="G3 (Bethesda)">
        <title>Genomes of Ashbya fungi isolated from insects reveal four mating-type loci, numerous translocations, lack of transposons, and distinct gene duplications.</title>
        <authorList>
            <person name="Dietrich F.S."/>
            <person name="Voegeli S."/>
            <person name="Kuo S."/>
            <person name="Philippsen P."/>
        </authorList>
    </citation>
    <scope>GENOME REANNOTATION</scope>
    <source>
        <strain evidence="14">ATCC 10895 / CBS 109.51 / FGSC 9923 / NRRL Y-1056</strain>
    </source>
</reference>
<dbReference type="Pfam" id="PF08142">
    <property type="entry name" value="AARP2CN"/>
    <property type="match status" value="1"/>
</dbReference>
<gene>
    <name evidence="13" type="ORF">AGOS_AFL113C</name>
</gene>
<dbReference type="HOGENOM" id="CLU_002486_0_0_1"/>
<feature type="compositionally biased region" description="Acidic residues" evidence="11">
    <location>
        <begin position="426"/>
        <end position="441"/>
    </location>
</feature>
<dbReference type="GO" id="GO:0032040">
    <property type="term" value="C:small-subunit processome"/>
    <property type="evidence" value="ECO:0007669"/>
    <property type="project" value="UniProtKB-ARBA"/>
</dbReference>
<dbReference type="InterPro" id="IPR039761">
    <property type="entry name" value="Bms1/Tsr1"/>
</dbReference>
<feature type="region of interest" description="Disordered" evidence="11">
    <location>
        <begin position="424"/>
        <end position="498"/>
    </location>
</feature>
<evidence type="ECO:0000256" key="8">
    <source>
        <dbReference type="ARBA" id="ARBA00023242"/>
    </source>
</evidence>
<organism evidence="13 14">
    <name type="scientific">Eremothecium gossypii (strain ATCC 10895 / CBS 109.51 / FGSC 9923 / NRRL Y-1056)</name>
    <name type="common">Yeast</name>
    <name type="synonym">Ashbya gossypii</name>
    <dbReference type="NCBI Taxonomy" id="284811"/>
    <lineage>
        <taxon>Eukaryota</taxon>
        <taxon>Fungi</taxon>
        <taxon>Dikarya</taxon>
        <taxon>Ascomycota</taxon>
        <taxon>Saccharomycotina</taxon>
        <taxon>Saccharomycetes</taxon>
        <taxon>Saccharomycetales</taxon>
        <taxon>Saccharomycetaceae</taxon>
        <taxon>Eremothecium</taxon>
    </lineage>
</organism>
<dbReference type="EMBL" id="AE016819">
    <property type="protein sequence ID" value="AAS53261.2"/>
    <property type="molecule type" value="Genomic_DNA"/>
</dbReference>
<keyword evidence="8" id="KW-0539">Nucleus</keyword>
<dbReference type="PANTHER" id="PTHR12858:SF2">
    <property type="entry name" value="RIBOSOME BIOGENESIS PROTEIN BMS1 HOMOLOG"/>
    <property type="match status" value="1"/>
</dbReference>
<dbReference type="GeneID" id="4621664"/>
<dbReference type="CDD" id="cd01882">
    <property type="entry name" value="BMS1"/>
    <property type="match status" value="1"/>
</dbReference>
<feature type="compositionally biased region" description="Basic residues" evidence="11">
    <location>
        <begin position="8"/>
        <end position="23"/>
    </location>
</feature>
<dbReference type="InterPro" id="IPR027417">
    <property type="entry name" value="P-loop_NTPase"/>
</dbReference>
<dbReference type="PANTHER" id="PTHR12858">
    <property type="entry name" value="RIBOSOME BIOGENESIS PROTEIN"/>
    <property type="match status" value="1"/>
</dbReference>
<dbReference type="InParanoid" id="Q755D6"/>
<evidence type="ECO:0000256" key="4">
    <source>
        <dbReference type="ARBA" id="ARBA00022741"/>
    </source>
</evidence>
<proteinExistence type="inferred from homology"/>
<keyword evidence="6" id="KW-0067">ATP-binding</keyword>